<dbReference type="EMBL" id="ACVQ01000016">
    <property type="protein sequence ID" value="EET80113.1"/>
    <property type="molecule type" value="Genomic_DNA"/>
</dbReference>
<accession>C6REY2</accession>
<name>C6REY2_9BACT</name>
<proteinExistence type="predicted"/>
<sequence length="37" mass="4307">MSLKNNLNLYSFKFGKISKSNLTIKAKFKSYSHIAKR</sequence>
<protein>
    <submittedName>
        <fullName evidence="1">Uncharacterized protein</fullName>
    </submittedName>
</protein>
<evidence type="ECO:0000313" key="2">
    <source>
        <dbReference type="Proteomes" id="UP000003107"/>
    </source>
</evidence>
<comment type="caution">
    <text evidence="1">The sequence shown here is derived from an EMBL/GenBank/DDBJ whole genome shotgun (WGS) entry which is preliminary data.</text>
</comment>
<gene>
    <name evidence="1" type="ORF">CAMSH0001_1716</name>
</gene>
<organism evidence="1 2">
    <name type="scientific">Campylobacter showae RM3277</name>
    <dbReference type="NCBI Taxonomy" id="553219"/>
    <lineage>
        <taxon>Bacteria</taxon>
        <taxon>Pseudomonadati</taxon>
        <taxon>Campylobacterota</taxon>
        <taxon>Epsilonproteobacteria</taxon>
        <taxon>Campylobacterales</taxon>
        <taxon>Campylobacteraceae</taxon>
        <taxon>Campylobacter</taxon>
    </lineage>
</organism>
<dbReference type="Proteomes" id="UP000003107">
    <property type="component" value="Unassembled WGS sequence"/>
</dbReference>
<reference evidence="1 2" key="1">
    <citation type="submission" date="2009-07" db="EMBL/GenBank/DDBJ databases">
        <authorList>
            <person name="Madupu R."/>
            <person name="Sebastian Y."/>
            <person name="Durkin A.S."/>
            <person name="Torralba M."/>
            <person name="Methe B."/>
            <person name="Sutton G.G."/>
            <person name="Strausberg R.L."/>
            <person name="Nelson K.E."/>
        </authorList>
    </citation>
    <scope>NUCLEOTIDE SEQUENCE [LARGE SCALE GENOMIC DNA]</scope>
    <source>
        <strain evidence="1 2">RM3277</strain>
    </source>
</reference>
<keyword evidence="2" id="KW-1185">Reference proteome</keyword>
<dbReference type="AlphaFoldDB" id="C6REY2"/>
<evidence type="ECO:0000313" key="1">
    <source>
        <dbReference type="EMBL" id="EET80113.1"/>
    </source>
</evidence>